<keyword evidence="3" id="KW-1185">Reference proteome</keyword>
<dbReference type="Gene3D" id="3.40.630.30">
    <property type="match status" value="1"/>
</dbReference>
<dbReference type="PROSITE" id="PS51186">
    <property type="entry name" value="GNAT"/>
    <property type="match status" value="1"/>
</dbReference>
<organism evidence="2 3">
    <name type="scientific">Thermus thermamylovorans</name>
    <dbReference type="NCBI Taxonomy" id="2509362"/>
    <lineage>
        <taxon>Bacteria</taxon>
        <taxon>Thermotogati</taxon>
        <taxon>Deinococcota</taxon>
        <taxon>Deinococci</taxon>
        <taxon>Thermales</taxon>
        <taxon>Thermaceae</taxon>
        <taxon>Thermus</taxon>
    </lineage>
</organism>
<dbReference type="InterPro" id="IPR016181">
    <property type="entry name" value="Acyl_CoA_acyltransferase"/>
</dbReference>
<gene>
    <name evidence="2" type="ORF">ETP66_06035</name>
</gene>
<dbReference type="Proteomes" id="UP000292858">
    <property type="component" value="Unassembled WGS sequence"/>
</dbReference>
<reference evidence="2 3" key="1">
    <citation type="submission" date="2019-02" db="EMBL/GenBank/DDBJ databases">
        <title>Thermus sp. a novel from hot spring.</title>
        <authorList>
            <person name="Zhao Z."/>
        </authorList>
    </citation>
    <scope>NUCLEOTIDE SEQUENCE [LARGE SCALE GENOMIC DNA]</scope>
    <source>
        <strain evidence="2 3">CFH 72773T</strain>
    </source>
</reference>
<feature type="domain" description="N-acetyltransferase" evidence="1">
    <location>
        <begin position="32"/>
        <end position="184"/>
    </location>
</feature>
<dbReference type="SUPFAM" id="SSF55729">
    <property type="entry name" value="Acyl-CoA N-acyltransferases (Nat)"/>
    <property type="match status" value="1"/>
</dbReference>
<evidence type="ECO:0000313" key="2">
    <source>
        <dbReference type="EMBL" id="TBH20628.1"/>
    </source>
</evidence>
<evidence type="ECO:0000259" key="1">
    <source>
        <dbReference type="PROSITE" id="PS51186"/>
    </source>
</evidence>
<dbReference type="GO" id="GO:0016747">
    <property type="term" value="F:acyltransferase activity, transferring groups other than amino-acyl groups"/>
    <property type="evidence" value="ECO:0007669"/>
    <property type="project" value="InterPro"/>
</dbReference>
<evidence type="ECO:0000313" key="3">
    <source>
        <dbReference type="Proteomes" id="UP000292858"/>
    </source>
</evidence>
<comment type="caution">
    <text evidence="2">The sequence shown here is derived from an EMBL/GenBank/DDBJ whole genome shotgun (WGS) entry which is preliminary data.</text>
</comment>
<proteinExistence type="predicted"/>
<dbReference type="AlphaFoldDB" id="A0A4Q9B763"/>
<dbReference type="OrthoDB" id="9794566at2"/>
<keyword evidence="2" id="KW-0808">Transferase</keyword>
<dbReference type="InterPro" id="IPR000182">
    <property type="entry name" value="GNAT_dom"/>
</dbReference>
<dbReference type="Pfam" id="PF00583">
    <property type="entry name" value="Acetyltransf_1"/>
    <property type="match status" value="1"/>
</dbReference>
<dbReference type="EMBL" id="SIJL01000006">
    <property type="protein sequence ID" value="TBH20628.1"/>
    <property type="molecule type" value="Genomic_DNA"/>
</dbReference>
<protein>
    <submittedName>
        <fullName evidence="2">GNAT family N-acetyltransferase</fullName>
    </submittedName>
</protein>
<dbReference type="RefSeq" id="WP_130841562.1">
    <property type="nucleotide sequence ID" value="NZ_SIJL01000006.1"/>
</dbReference>
<sequence>MGFWERAPLRLRRYLVYWREGSWPSVTPSPGVALEPVSPELLPRLPEAVDGFHPGRPRPVRTLFADYLLWGHRGVVLWAEGAYAGHLWLRPPGTPPPPHLPWGFLPEPLFWAYDAFVLPPFRGRGLIRLALAGLCQGVEEVYAEVHPENRAARRSLEATGFRPAGLLNVLILGVPRLRWWRFARFRPL</sequence>
<accession>A0A4Q9B763</accession>
<name>A0A4Q9B763_9DEIN</name>